<dbReference type="RefSeq" id="WP_104372815.1">
    <property type="nucleotide sequence ID" value="NZ_BFAV01000142.1"/>
</dbReference>
<dbReference type="AlphaFoldDB" id="A0A2L2XE11"/>
<gene>
    <name evidence="1" type="ORF">DCCM_3706</name>
</gene>
<dbReference type="Proteomes" id="UP000239549">
    <property type="component" value="Unassembled WGS sequence"/>
</dbReference>
<keyword evidence="2" id="KW-1185">Reference proteome</keyword>
<dbReference type="EMBL" id="BFAV01000142">
    <property type="protein sequence ID" value="GBF34587.1"/>
    <property type="molecule type" value="Genomic_DNA"/>
</dbReference>
<sequence length="205" mass="23784">MALLKVTDQLRIVTAKQLSARFWSNNMENGDKSLKKLGKKGYLLRHVLKNKNKTMVIYTLGPAGCKLLNKPYQPNWWARVELKEILKILVFNQLYLRIHHSMDSKALQAPYPLTSVIIINNREFPVLVVRGDIGEIAREVRWADLNRAMVICEEHEQIEKIALNINIPARFTTDYELCFKSLNEAFYSYNREADTVEKETVDIFG</sequence>
<name>A0A2L2XE11_9FIRM</name>
<evidence type="ECO:0000313" key="2">
    <source>
        <dbReference type="Proteomes" id="UP000239549"/>
    </source>
</evidence>
<organism evidence="1 2">
    <name type="scientific">Desulfocucumis palustris</name>
    <dbReference type="NCBI Taxonomy" id="1898651"/>
    <lineage>
        <taxon>Bacteria</taxon>
        <taxon>Bacillati</taxon>
        <taxon>Bacillota</taxon>
        <taxon>Clostridia</taxon>
        <taxon>Eubacteriales</taxon>
        <taxon>Desulfocucumaceae</taxon>
        <taxon>Desulfocucumis</taxon>
    </lineage>
</organism>
<dbReference type="OrthoDB" id="401676at186801"/>
<accession>A0A2L2XE11</accession>
<reference evidence="2" key="1">
    <citation type="submission" date="2018-02" db="EMBL/GenBank/DDBJ databases">
        <title>Genome sequence of Desulfocucumis palustris strain NAW-5.</title>
        <authorList>
            <person name="Watanabe M."/>
            <person name="Kojima H."/>
            <person name="Fukui M."/>
        </authorList>
    </citation>
    <scope>NUCLEOTIDE SEQUENCE [LARGE SCALE GENOMIC DNA]</scope>
    <source>
        <strain evidence="2">NAW-5</strain>
    </source>
</reference>
<protein>
    <submittedName>
        <fullName evidence="1">Uncharacterized protein</fullName>
    </submittedName>
</protein>
<proteinExistence type="predicted"/>
<comment type="caution">
    <text evidence="1">The sequence shown here is derived from an EMBL/GenBank/DDBJ whole genome shotgun (WGS) entry which is preliminary data.</text>
</comment>
<evidence type="ECO:0000313" key="1">
    <source>
        <dbReference type="EMBL" id="GBF34587.1"/>
    </source>
</evidence>